<feature type="chain" id="PRO_5038818438" description="MurNAc-LAA domain-containing protein" evidence="2">
    <location>
        <begin position="28"/>
        <end position="773"/>
    </location>
</feature>
<reference evidence="4 5" key="1">
    <citation type="submission" date="2018-10" db="EMBL/GenBank/DDBJ databases">
        <title>Bacillus Keqinensis sp. nov., a moderately halophilic bacterium isolated from a saline-alkaline lake.</title>
        <authorList>
            <person name="Wang H."/>
        </authorList>
    </citation>
    <scope>NUCLEOTIDE SEQUENCE [LARGE SCALE GENOMIC DNA]</scope>
    <source>
        <strain evidence="4 5">KQ-3</strain>
    </source>
</reference>
<dbReference type="InterPro" id="IPR002508">
    <property type="entry name" value="MurNAc-LAA_cat"/>
</dbReference>
<feature type="signal peptide" evidence="2">
    <location>
        <begin position="1"/>
        <end position="27"/>
    </location>
</feature>
<dbReference type="InterPro" id="IPR002477">
    <property type="entry name" value="Peptidoglycan-bd-like"/>
</dbReference>
<dbReference type="GO" id="GO:0009253">
    <property type="term" value="P:peptidoglycan catabolic process"/>
    <property type="evidence" value="ECO:0007669"/>
    <property type="project" value="InterPro"/>
</dbReference>
<dbReference type="InterPro" id="IPR050695">
    <property type="entry name" value="N-acetylmuramoyl_amidase_3"/>
</dbReference>
<comment type="caution">
    <text evidence="4">The sequence shown here is derived from an EMBL/GenBank/DDBJ whole genome shotgun (WGS) entry which is preliminary data.</text>
</comment>
<dbReference type="Gene3D" id="1.10.101.10">
    <property type="entry name" value="PGBD-like superfamily/PGBD"/>
    <property type="match status" value="8"/>
</dbReference>
<evidence type="ECO:0000313" key="5">
    <source>
        <dbReference type="Proteomes" id="UP000278746"/>
    </source>
</evidence>
<keyword evidence="2" id="KW-0732">Signal</keyword>
<dbReference type="OrthoDB" id="363232at2"/>
<evidence type="ECO:0000313" key="4">
    <source>
        <dbReference type="EMBL" id="RNA67585.1"/>
    </source>
</evidence>
<dbReference type="PANTHER" id="PTHR30404">
    <property type="entry name" value="N-ACETYLMURAMOYL-L-ALANINE AMIDASE"/>
    <property type="match status" value="1"/>
</dbReference>
<keyword evidence="1" id="KW-0378">Hydrolase</keyword>
<dbReference type="GO" id="GO:0030288">
    <property type="term" value="C:outer membrane-bounded periplasmic space"/>
    <property type="evidence" value="ECO:0007669"/>
    <property type="project" value="TreeGrafter"/>
</dbReference>
<name>A0A3M7TQ62_9BACI</name>
<dbReference type="GO" id="GO:0008745">
    <property type="term" value="F:N-acetylmuramoyl-L-alanine amidase activity"/>
    <property type="evidence" value="ECO:0007669"/>
    <property type="project" value="InterPro"/>
</dbReference>
<dbReference type="InterPro" id="IPR036365">
    <property type="entry name" value="PGBD-like_sf"/>
</dbReference>
<sequence length="773" mass="85491">MKLIKKRLVSGLIMLLMMTVAPGLVQGGGDGLKNGDRDPQVIDLKINLSILGFHVSDNPNENYGPSTERVVKEFQAYYGLEVSGVAGELTFAKIDEILSSPLSNGRNHTDTITLKENLSRLGFHVSDNPNTAYGPSTERRVREFQSFYGLRENGIGDEVTLAKIEELIRTPMGNGDYRQDAVLLKENMAKLGFVVSATPTPQYGPSTERTVRELQSYYGLSVTGSVGEETWSKIEEVLNSPLQNGQNHADTIPLKEKLSMLGFHVSDNPNTAYGPSTERQVRAFQHYYGLRENGIADHPTLDRIDEILSSPLQNGRNHSDVITLKENLSRLGFHVSDNPNTAYGPSTESRVRDFQAFYGLRENGIGDEVTLAKMNDLIQTPMRIGDYRQDVVLLKENMAKLGFVVSANPTPQYGPTTERTVRELQAYYGLSVTGGVDQEAWSKIEDILNSPLQNGRSHPDTITLKENLSKLGFHVSDNPNTSFGPATESKVKAFQLYYGIRVNGIAEQPTLAKIEEIINSPLKRGESNPEVIELKQDLASLGYVVSSQPNENFGPATEAVVMNFQDDNALRVNGIADEVTLQKIENLKSQSVKIFIDPGHGGRDSGAVAYGLQEKMVALDISLKASEKLTSQYSDVEVMVARTTDTYVDLEERARIANEWGADYFISIHNNAFNGSANGFETFIYNGSVSAETVQRQRDIHNYLIGELGVTNRGMKSANFSVLRNTNMPALLVEYLFIDHPLENTLLASPQYREWLGQITADAIAESFNLADK</sequence>
<dbReference type="InterPro" id="IPR036366">
    <property type="entry name" value="PGBDSf"/>
</dbReference>
<evidence type="ECO:0000256" key="1">
    <source>
        <dbReference type="ARBA" id="ARBA00022801"/>
    </source>
</evidence>
<gene>
    <name evidence="4" type="ORF">EBO34_12730</name>
</gene>
<dbReference type="AlphaFoldDB" id="A0A3M7TQ62"/>
<dbReference type="Pfam" id="PF01520">
    <property type="entry name" value="Amidase_3"/>
    <property type="match status" value="1"/>
</dbReference>
<evidence type="ECO:0000256" key="2">
    <source>
        <dbReference type="SAM" id="SignalP"/>
    </source>
</evidence>
<dbReference type="PANTHER" id="PTHR30404:SF0">
    <property type="entry name" value="N-ACETYLMURAMOYL-L-ALANINE AMIDASE AMIC"/>
    <property type="match status" value="1"/>
</dbReference>
<organism evidence="4 5">
    <name type="scientific">Alteribacter keqinensis</name>
    <dbReference type="NCBI Taxonomy" id="2483800"/>
    <lineage>
        <taxon>Bacteria</taxon>
        <taxon>Bacillati</taxon>
        <taxon>Bacillota</taxon>
        <taxon>Bacilli</taxon>
        <taxon>Bacillales</taxon>
        <taxon>Bacillaceae</taxon>
        <taxon>Alteribacter</taxon>
    </lineage>
</organism>
<dbReference type="RefSeq" id="WP_122899130.1">
    <property type="nucleotide sequence ID" value="NZ_RHIB01000002.1"/>
</dbReference>
<proteinExistence type="predicted"/>
<keyword evidence="5" id="KW-1185">Reference proteome</keyword>
<dbReference type="EMBL" id="RHIB01000002">
    <property type="protein sequence ID" value="RNA67585.1"/>
    <property type="molecule type" value="Genomic_DNA"/>
</dbReference>
<dbReference type="Pfam" id="PF01471">
    <property type="entry name" value="PG_binding_1"/>
    <property type="match status" value="8"/>
</dbReference>
<accession>A0A3M7TQ62</accession>
<evidence type="ECO:0000259" key="3">
    <source>
        <dbReference type="SMART" id="SM00646"/>
    </source>
</evidence>
<dbReference type="SUPFAM" id="SSF53187">
    <property type="entry name" value="Zn-dependent exopeptidases"/>
    <property type="match status" value="1"/>
</dbReference>
<dbReference type="SMART" id="SM00646">
    <property type="entry name" value="Ami_3"/>
    <property type="match status" value="1"/>
</dbReference>
<protein>
    <recommendedName>
        <fullName evidence="3">MurNAc-LAA domain-containing protein</fullName>
    </recommendedName>
</protein>
<dbReference type="Gene3D" id="3.40.630.40">
    <property type="entry name" value="Zn-dependent exopeptidases"/>
    <property type="match status" value="1"/>
</dbReference>
<dbReference type="SUPFAM" id="SSF47090">
    <property type="entry name" value="PGBD-like"/>
    <property type="match status" value="8"/>
</dbReference>
<dbReference type="CDD" id="cd02696">
    <property type="entry name" value="MurNAc-LAA"/>
    <property type="match status" value="1"/>
</dbReference>
<feature type="domain" description="MurNAc-LAA" evidence="3">
    <location>
        <begin position="654"/>
        <end position="765"/>
    </location>
</feature>
<dbReference type="Proteomes" id="UP000278746">
    <property type="component" value="Unassembled WGS sequence"/>
</dbReference>